<dbReference type="AlphaFoldDB" id="A0A7C4WDT0"/>
<name>A0A7C4WDT0_9EURY</name>
<organism evidence="4">
    <name type="scientific">Geoglobus ahangari</name>
    <dbReference type="NCBI Taxonomy" id="113653"/>
    <lineage>
        <taxon>Archaea</taxon>
        <taxon>Methanobacteriati</taxon>
        <taxon>Methanobacteriota</taxon>
        <taxon>Archaeoglobi</taxon>
        <taxon>Archaeoglobales</taxon>
        <taxon>Archaeoglobaceae</taxon>
        <taxon>Geoglobus</taxon>
    </lineage>
</organism>
<evidence type="ECO:0000256" key="1">
    <source>
        <dbReference type="ARBA" id="ARBA00008591"/>
    </source>
</evidence>
<dbReference type="InterPro" id="IPR002727">
    <property type="entry name" value="DUF47"/>
</dbReference>
<sequence length="227" mass="26638">MRFLRSVTDIFGYSPFEPIRQHAEICGRAVGLLQKQFHAYRRGDFAEVERLREEIDELEHEADKIKTEIRKRVTKSLMLLVDRNDLLNFLSFQDKIINYCEHVGHMLTFRVVKTAPEDIWDEFDILLAKIMETVNEYEEMVDHISRLLATSFNKKEIEAVLEHVSEVEKLEHECDMIQIGLHRKLFNSDGMNPLDVHLMVEWVVHLGEIANNTARAADRFRTMILGK</sequence>
<dbReference type="PANTHER" id="PTHR36536">
    <property type="entry name" value="UPF0111 PROTEIN HI_1603"/>
    <property type="match status" value="1"/>
</dbReference>
<proteinExistence type="inferred from homology"/>
<evidence type="ECO:0000256" key="2">
    <source>
        <dbReference type="SAM" id="Coils"/>
    </source>
</evidence>
<dbReference type="EMBL" id="DTAK01000005">
    <property type="protein sequence ID" value="HGU58741.1"/>
    <property type="molecule type" value="Genomic_DNA"/>
</dbReference>
<dbReference type="InterPro" id="IPR018445">
    <property type="entry name" value="Put_Phosphate_transp_reg"/>
</dbReference>
<gene>
    <name evidence="5" type="ORF">ENL48_07525</name>
    <name evidence="4" type="ORF">ENT89_00710</name>
    <name evidence="3" type="ORF">ENX77_04785</name>
</gene>
<evidence type="ECO:0000313" key="4">
    <source>
        <dbReference type="EMBL" id="HGU58741.1"/>
    </source>
</evidence>
<evidence type="ECO:0000313" key="3">
    <source>
        <dbReference type="EMBL" id="HGE66420.1"/>
    </source>
</evidence>
<reference evidence="4" key="1">
    <citation type="journal article" date="2020" name="mSystems">
        <title>Genome- and Community-Level Interaction Insights into Carbon Utilization and Element Cycling Functions of Hydrothermarchaeota in Hydrothermal Sediment.</title>
        <authorList>
            <person name="Zhou Z."/>
            <person name="Liu Y."/>
            <person name="Xu W."/>
            <person name="Pan J."/>
            <person name="Luo Z.H."/>
            <person name="Li M."/>
        </authorList>
    </citation>
    <scope>NUCLEOTIDE SEQUENCE [LARGE SCALE GENOMIC DNA]</scope>
    <source>
        <strain evidence="5">SpSt-10</strain>
        <strain evidence="4">SpSt-62</strain>
        <strain evidence="3">SpSt-97</strain>
    </source>
</reference>
<dbReference type="PANTHER" id="PTHR36536:SF3">
    <property type="entry name" value="UPF0111 PROTEIN HI_1603"/>
    <property type="match status" value="1"/>
</dbReference>
<dbReference type="EMBL" id="DTPI01000029">
    <property type="protein sequence ID" value="HGE66420.1"/>
    <property type="molecule type" value="Genomic_DNA"/>
</dbReference>
<comment type="similarity">
    <text evidence="1">Belongs to the UPF0111 family.</text>
</comment>
<dbReference type="Pfam" id="PF01865">
    <property type="entry name" value="PhoU_div"/>
    <property type="match status" value="1"/>
</dbReference>
<dbReference type="NCBIfam" id="TIGR00153">
    <property type="entry name" value="TIGR00153 family protein"/>
    <property type="match status" value="1"/>
</dbReference>
<protein>
    <submittedName>
        <fullName evidence="4">TIGR00153 family protein</fullName>
    </submittedName>
</protein>
<comment type="caution">
    <text evidence="4">The sequence shown here is derived from an EMBL/GenBank/DDBJ whole genome shotgun (WGS) entry which is preliminary data.</text>
</comment>
<accession>A0A7C4WDT0</accession>
<dbReference type="InterPro" id="IPR038078">
    <property type="entry name" value="PhoU-like_sf"/>
</dbReference>
<dbReference type="EMBL" id="DRUC01000113">
    <property type="protein sequence ID" value="HHF48940.1"/>
    <property type="molecule type" value="Genomic_DNA"/>
</dbReference>
<evidence type="ECO:0000313" key="5">
    <source>
        <dbReference type="EMBL" id="HHF48940.1"/>
    </source>
</evidence>
<dbReference type="SUPFAM" id="SSF109755">
    <property type="entry name" value="PhoU-like"/>
    <property type="match status" value="1"/>
</dbReference>
<keyword evidence="2" id="KW-0175">Coiled coil</keyword>
<feature type="coiled-coil region" evidence="2">
    <location>
        <begin position="41"/>
        <end position="75"/>
    </location>
</feature>
<dbReference type="Gene3D" id="1.20.58.220">
    <property type="entry name" value="Phosphate transport system protein phou homolog 2, domain 2"/>
    <property type="match status" value="1"/>
</dbReference>